<feature type="transmembrane region" description="Helical" evidence="1">
    <location>
        <begin position="26"/>
        <end position="45"/>
    </location>
</feature>
<evidence type="ECO:0000256" key="1">
    <source>
        <dbReference type="SAM" id="Phobius"/>
    </source>
</evidence>
<gene>
    <name evidence="3" type="ORF">PU648_00460</name>
</gene>
<evidence type="ECO:0000313" key="3">
    <source>
        <dbReference type="EMBL" id="MDU8990937.1"/>
    </source>
</evidence>
<keyword evidence="1" id="KW-0812">Transmembrane</keyword>
<dbReference type="Pfam" id="PF19747">
    <property type="entry name" value="DUF6234"/>
    <property type="match status" value="1"/>
</dbReference>
<feature type="transmembrane region" description="Helical" evidence="1">
    <location>
        <begin position="91"/>
        <end position="111"/>
    </location>
</feature>
<feature type="domain" description="DUF6234" evidence="2">
    <location>
        <begin position="19"/>
        <end position="141"/>
    </location>
</feature>
<feature type="transmembrane region" description="Helical" evidence="1">
    <location>
        <begin position="66"/>
        <end position="85"/>
    </location>
</feature>
<evidence type="ECO:0000313" key="4">
    <source>
        <dbReference type="Proteomes" id="UP001257627"/>
    </source>
</evidence>
<comment type="caution">
    <text evidence="3">The sequence shown here is derived from an EMBL/GenBank/DDBJ whole genome shotgun (WGS) entry which is preliminary data.</text>
</comment>
<organism evidence="3 4">
    <name type="scientific">Streptomyces mirabilis</name>
    <dbReference type="NCBI Taxonomy" id="68239"/>
    <lineage>
        <taxon>Bacteria</taxon>
        <taxon>Bacillati</taxon>
        <taxon>Actinomycetota</taxon>
        <taxon>Actinomycetes</taxon>
        <taxon>Kitasatosporales</taxon>
        <taxon>Streptomycetaceae</taxon>
        <taxon>Streptomyces</taxon>
    </lineage>
</organism>
<dbReference type="EMBL" id="JARAKF010000001">
    <property type="protein sequence ID" value="MDU8990937.1"/>
    <property type="molecule type" value="Genomic_DNA"/>
</dbReference>
<keyword evidence="1" id="KW-1133">Transmembrane helix</keyword>
<evidence type="ECO:0000259" key="2">
    <source>
        <dbReference type="Pfam" id="PF19747"/>
    </source>
</evidence>
<sequence length="142" mass="15175">MTDALPEPPPRRRWPWSSRTSFAPDVAAGLALFIVEAAVFGWKNFGYGMQIWAAQGAQAEIDASRLASIAWTEHVLFATLLLAGLATLARAPWTVLSQLLAAGTLAVLLVLSQHDYDRTHPGPAPTPSVGYSPCYSGSGTCH</sequence>
<proteinExistence type="predicted"/>
<keyword evidence="4" id="KW-1185">Reference proteome</keyword>
<accession>A0ABU3UAK6</accession>
<keyword evidence="1" id="KW-0472">Membrane</keyword>
<dbReference type="InterPro" id="IPR046201">
    <property type="entry name" value="DUF6234"/>
</dbReference>
<name>A0ABU3UAK6_9ACTN</name>
<protein>
    <submittedName>
        <fullName evidence="3">DUF6234 family protein</fullName>
    </submittedName>
</protein>
<dbReference type="RefSeq" id="WP_143604844.1">
    <property type="nucleotide sequence ID" value="NZ_JARAKF010000001.1"/>
</dbReference>
<dbReference type="Proteomes" id="UP001257627">
    <property type="component" value="Unassembled WGS sequence"/>
</dbReference>
<reference evidence="3 4" key="1">
    <citation type="submission" date="2023-02" db="EMBL/GenBank/DDBJ databases">
        <authorList>
            <person name="Maleckis M."/>
        </authorList>
    </citation>
    <scope>NUCLEOTIDE SEQUENCE [LARGE SCALE GENOMIC DNA]</scope>
    <source>
        <strain evidence="3 4">P8-A2</strain>
    </source>
</reference>